<feature type="transmembrane region" description="Helical" evidence="2">
    <location>
        <begin position="12"/>
        <end position="34"/>
    </location>
</feature>
<keyword evidence="2" id="KW-0812">Transmembrane</keyword>
<dbReference type="AlphaFoldDB" id="A0A1G7LLC1"/>
<keyword evidence="2" id="KW-0472">Membrane</keyword>
<name>A0A1G7LLC1_9GAMM</name>
<reference evidence="3 4" key="1">
    <citation type="submission" date="2016-10" db="EMBL/GenBank/DDBJ databases">
        <authorList>
            <person name="de Groot N.N."/>
        </authorList>
    </citation>
    <scope>NUCLEOTIDE SEQUENCE [LARGE SCALE GENOMIC DNA]</scope>
    <source>
        <strain evidence="3 4">LMG 25475</strain>
    </source>
</reference>
<dbReference type="PANTHER" id="PTHR31876:SF26">
    <property type="entry name" value="PROTEIN LIKE COV 2"/>
    <property type="match status" value="1"/>
</dbReference>
<dbReference type="RefSeq" id="WP_092366905.1">
    <property type="nucleotide sequence ID" value="NZ_FNBM01000003.1"/>
</dbReference>
<sequence>MFKHSLKSIIATWLTGLLALLPLALTMVLLTWIVSLLNNLIGPSTAIGRLFAALGTPFASNPFLAYVLGTLVLLISLYPLGLAVKLGLRRPLGWLIDVTLRRTPLIGNFYNLADRFVGLLDKKNTDITSMRPVWCFFGGDGVAVLALQPSSQPVILEGRPHYAILVPTAPIPIGGGLLYVPAEWVKPANMGVDALTSIYVSMGLTPPPALPAQSLEDGSNDEDQLQPPRQGNLPLSGGPSVSGS</sequence>
<dbReference type="InterPro" id="IPR007462">
    <property type="entry name" value="COV1-like"/>
</dbReference>
<dbReference type="STRING" id="640205.SAMN05216381_1734"/>
<evidence type="ECO:0000313" key="4">
    <source>
        <dbReference type="Proteomes" id="UP000243378"/>
    </source>
</evidence>
<organism evidence="3 4">
    <name type="scientific">Phytopseudomonas seleniipraecipitans</name>
    <dbReference type="NCBI Taxonomy" id="640205"/>
    <lineage>
        <taxon>Bacteria</taxon>
        <taxon>Pseudomonadati</taxon>
        <taxon>Pseudomonadota</taxon>
        <taxon>Gammaproteobacteria</taxon>
        <taxon>Pseudomonadales</taxon>
        <taxon>Pseudomonadaceae</taxon>
        <taxon>Phytopseudomonas</taxon>
    </lineage>
</organism>
<evidence type="ECO:0000256" key="1">
    <source>
        <dbReference type="SAM" id="MobiDB-lite"/>
    </source>
</evidence>
<dbReference type="OrthoDB" id="5973229at2"/>
<dbReference type="Proteomes" id="UP000243378">
    <property type="component" value="Unassembled WGS sequence"/>
</dbReference>
<accession>A0A1G7LLC1</accession>
<feature type="region of interest" description="Disordered" evidence="1">
    <location>
        <begin position="209"/>
        <end position="244"/>
    </location>
</feature>
<feature type="compositionally biased region" description="Low complexity" evidence="1">
    <location>
        <begin position="231"/>
        <end position="244"/>
    </location>
</feature>
<evidence type="ECO:0000313" key="3">
    <source>
        <dbReference type="EMBL" id="SDF50337.1"/>
    </source>
</evidence>
<dbReference type="EMBL" id="FNBM01000003">
    <property type="protein sequence ID" value="SDF50337.1"/>
    <property type="molecule type" value="Genomic_DNA"/>
</dbReference>
<evidence type="ECO:0000256" key="2">
    <source>
        <dbReference type="SAM" id="Phobius"/>
    </source>
</evidence>
<dbReference type="Pfam" id="PF04367">
    <property type="entry name" value="DUF502"/>
    <property type="match status" value="1"/>
</dbReference>
<dbReference type="PANTHER" id="PTHR31876">
    <property type="entry name" value="COV-LIKE PROTEIN 1"/>
    <property type="match status" value="1"/>
</dbReference>
<gene>
    <name evidence="3" type="ORF">SAMN05216381_1734</name>
</gene>
<feature type="transmembrane region" description="Helical" evidence="2">
    <location>
        <begin position="63"/>
        <end position="84"/>
    </location>
</feature>
<protein>
    <submittedName>
        <fullName evidence="3">Uncharacterized membrane protein</fullName>
    </submittedName>
</protein>
<proteinExistence type="predicted"/>
<keyword evidence="2" id="KW-1133">Transmembrane helix</keyword>